<comment type="caution">
    <text evidence="3">The sequence shown here is derived from an EMBL/GenBank/DDBJ whole genome shotgun (WGS) entry which is preliminary data.</text>
</comment>
<dbReference type="SUPFAM" id="SSF52540">
    <property type="entry name" value="P-loop containing nucleoside triphosphate hydrolases"/>
    <property type="match status" value="1"/>
</dbReference>
<keyword evidence="4" id="KW-1185">Reference proteome</keyword>
<evidence type="ECO:0000313" key="4">
    <source>
        <dbReference type="Proteomes" id="UP001218188"/>
    </source>
</evidence>
<keyword evidence="3" id="KW-0378">Hydrolase</keyword>
<name>A0AAD6WZU8_9AGAR</name>
<feature type="region of interest" description="Disordered" evidence="1">
    <location>
        <begin position="333"/>
        <end position="403"/>
    </location>
</feature>
<dbReference type="Proteomes" id="UP001218188">
    <property type="component" value="Unassembled WGS sequence"/>
</dbReference>
<feature type="compositionally biased region" description="Basic and acidic residues" evidence="1">
    <location>
        <begin position="333"/>
        <end position="388"/>
    </location>
</feature>
<dbReference type="AlphaFoldDB" id="A0AAD6WZU8"/>
<sequence length="439" mass="49586">MLVATGDSKFASAAAHSYLPFYLSSEDTLPPADSLEAAKREYLMTVKTVGEENPLQLSSRNSSSRGSSMHGTETPEDEVAIAVMGPTGSGKTSFINIVSNSNLRVGRGLHSCTSTVQVAPPFQLDDRVVTLIDTPGFDDTSRSDTEILTQIASFLATTYESGKKLAGVIYLHRICDVRMGGISTRNFKMFRQLCGDSTLKNVVIVTNMWGEVGREVAEARETELASDDRFFKPVLDKGARLLRHDNNIASAQAILHYLIGNQPRALRIQRELVDQGKEISQTSAGEELNRELAEQIKRHKLEMAVLQQEMKEAIREKDEETRKELEIETKKLQAEMSRVQDDSKKLASDHSEQKAELERRMAQAAEAARRDEENHRRQIHELEDRLRQSDTATNTEKQEIRRQLSDVQRQYEEARRQWQPRRGFFGKIGRVLDVAFHLQ</sequence>
<evidence type="ECO:0000259" key="2">
    <source>
        <dbReference type="Pfam" id="PF01926"/>
    </source>
</evidence>
<evidence type="ECO:0000256" key="1">
    <source>
        <dbReference type="SAM" id="MobiDB-lite"/>
    </source>
</evidence>
<dbReference type="GO" id="GO:0005525">
    <property type="term" value="F:GTP binding"/>
    <property type="evidence" value="ECO:0007669"/>
    <property type="project" value="InterPro"/>
</dbReference>
<dbReference type="Gene3D" id="3.40.50.300">
    <property type="entry name" value="P-loop containing nucleotide triphosphate hydrolases"/>
    <property type="match status" value="1"/>
</dbReference>
<dbReference type="Pfam" id="PF01926">
    <property type="entry name" value="MMR_HSR1"/>
    <property type="match status" value="1"/>
</dbReference>
<feature type="region of interest" description="Disordered" evidence="1">
    <location>
        <begin position="50"/>
        <end position="76"/>
    </location>
</feature>
<feature type="compositionally biased region" description="Low complexity" evidence="1">
    <location>
        <begin position="58"/>
        <end position="68"/>
    </location>
</feature>
<dbReference type="InterPro" id="IPR027417">
    <property type="entry name" value="P-loop_NTPase"/>
</dbReference>
<organism evidence="3 4">
    <name type="scientific">Mycena alexandri</name>
    <dbReference type="NCBI Taxonomy" id="1745969"/>
    <lineage>
        <taxon>Eukaryota</taxon>
        <taxon>Fungi</taxon>
        <taxon>Dikarya</taxon>
        <taxon>Basidiomycota</taxon>
        <taxon>Agaricomycotina</taxon>
        <taxon>Agaricomycetes</taxon>
        <taxon>Agaricomycetidae</taxon>
        <taxon>Agaricales</taxon>
        <taxon>Marasmiineae</taxon>
        <taxon>Mycenaceae</taxon>
        <taxon>Mycena</taxon>
    </lineage>
</organism>
<proteinExistence type="predicted"/>
<gene>
    <name evidence="3" type="ORF">C8F04DRAFT_702052</name>
</gene>
<dbReference type="GO" id="GO:0016787">
    <property type="term" value="F:hydrolase activity"/>
    <property type="evidence" value="ECO:0007669"/>
    <property type="project" value="UniProtKB-KW"/>
</dbReference>
<dbReference type="InterPro" id="IPR006073">
    <property type="entry name" value="GTP-bd"/>
</dbReference>
<evidence type="ECO:0000313" key="3">
    <source>
        <dbReference type="EMBL" id="KAJ7031342.1"/>
    </source>
</evidence>
<reference evidence="3" key="1">
    <citation type="submission" date="2023-03" db="EMBL/GenBank/DDBJ databases">
        <title>Massive genome expansion in bonnet fungi (Mycena s.s.) driven by repeated elements and novel gene families across ecological guilds.</title>
        <authorList>
            <consortium name="Lawrence Berkeley National Laboratory"/>
            <person name="Harder C.B."/>
            <person name="Miyauchi S."/>
            <person name="Viragh M."/>
            <person name="Kuo A."/>
            <person name="Thoen E."/>
            <person name="Andreopoulos B."/>
            <person name="Lu D."/>
            <person name="Skrede I."/>
            <person name="Drula E."/>
            <person name="Henrissat B."/>
            <person name="Morin E."/>
            <person name="Kohler A."/>
            <person name="Barry K."/>
            <person name="LaButti K."/>
            <person name="Morin E."/>
            <person name="Salamov A."/>
            <person name="Lipzen A."/>
            <person name="Mereny Z."/>
            <person name="Hegedus B."/>
            <person name="Baldrian P."/>
            <person name="Stursova M."/>
            <person name="Weitz H."/>
            <person name="Taylor A."/>
            <person name="Grigoriev I.V."/>
            <person name="Nagy L.G."/>
            <person name="Martin F."/>
            <person name="Kauserud H."/>
        </authorList>
    </citation>
    <scope>NUCLEOTIDE SEQUENCE</scope>
    <source>
        <strain evidence="3">CBHHK200</strain>
    </source>
</reference>
<protein>
    <submittedName>
        <fullName evidence="3">P-loop containing nucleoside triphosphate hydrolase protein</fullName>
    </submittedName>
</protein>
<accession>A0AAD6WZU8</accession>
<feature type="domain" description="G" evidence="2">
    <location>
        <begin position="81"/>
        <end position="143"/>
    </location>
</feature>
<dbReference type="EMBL" id="JARJCM010000082">
    <property type="protein sequence ID" value="KAJ7031342.1"/>
    <property type="molecule type" value="Genomic_DNA"/>
</dbReference>
<dbReference type="CDD" id="cd00882">
    <property type="entry name" value="Ras_like_GTPase"/>
    <property type="match status" value="1"/>
</dbReference>